<dbReference type="Proteomes" id="UP000440578">
    <property type="component" value="Unassembled WGS sequence"/>
</dbReference>
<dbReference type="SUPFAM" id="SSF50729">
    <property type="entry name" value="PH domain-like"/>
    <property type="match status" value="1"/>
</dbReference>
<reference evidence="3 4" key="1">
    <citation type="submission" date="2019-07" db="EMBL/GenBank/DDBJ databases">
        <title>Draft genome assembly of a fouling barnacle, Amphibalanus amphitrite (Darwin, 1854): The first reference genome for Thecostraca.</title>
        <authorList>
            <person name="Kim W."/>
        </authorList>
    </citation>
    <scope>NUCLEOTIDE SEQUENCE [LARGE SCALE GENOMIC DNA]</scope>
    <source>
        <strain evidence="3">SNU_AA5</strain>
        <tissue evidence="3">Soma without cirri and trophi</tissue>
    </source>
</reference>
<sequence>MHLEASPPDTGPPPLRLANGMDDGEVVHEGWLIKSPPQKRFPRAKWRKRFFLLRRSGSLPSQYVLEYFSDESKRKLKGKIELDQCEQVDAGLTLDSRKHQYDFMFDIRTPKRTFYLAAESRALMERWVDCICRVCGLKVYPRDGDEHGPALVASATPDASPRPASEPLSDADDSDSPPGSPSSVSASGPYIPISECISGVPRLAGSPPSPAAPTPAKAAVSARPFSSRRRPVVRRGTDVADLETLRAGDGPAPAGATASPPPQVNWETFPGPTLHSRSNSMPETVKGGVNKAEQLKQGPPRPPKPRHLQGHEPAGGPNYQNCEELRSPRLSDTESATPRTPTTVPADDMFDFRRAQQERASGRQRGAHPSAAPGQIFNYDFPVRSAPVVNRTLKPRKSSESAAGGEPAPAAGTPCSTPGSAPPAVYRALKPSRQPPAALNKEHVLTLAPPPLRHGAAARHQRAAPSPTPLRAGAEPVSAAPSPPHTAVTAVSAEQVYCDSEPDGRPLHEVQYLDLDLADAAAAAPAPPRSPAKTPLGREASTGTVYKTVDFVKTEAFNKTRQSVELERTTKDGSGPLSRSSADVSRRSDA</sequence>
<accession>A0A6A4V4F0</accession>
<dbReference type="AlphaFoldDB" id="A0A6A4V4F0"/>
<comment type="caution">
    <text evidence="3">The sequence shown here is derived from an EMBL/GenBank/DDBJ whole genome shotgun (WGS) entry which is preliminary data.</text>
</comment>
<feature type="compositionally biased region" description="Basic and acidic residues" evidence="1">
    <location>
        <begin position="350"/>
        <end position="361"/>
    </location>
</feature>
<dbReference type="CDD" id="cd13384">
    <property type="entry name" value="PH_Gab2_2"/>
    <property type="match status" value="1"/>
</dbReference>
<dbReference type="OrthoDB" id="67516at2759"/>
<evidence type="ECO:0000313" key="3">
    <source>
        <dbReference type="EMBL" id="KAF0291167.1"/>
    </source>
</evidence>
<dbReference type="PROSITE" id="PS50003">
    <property type="entry name" value="PH_DOMAIN"/>
    <property type="match status" value="1"/>
</dbReference>
<feature type="compositionally biased region" description="Low complexity" evidence="1">
    <location>
        <begin position="400"/>
        <end position="412"/>
    </location>
</feature>
<evidence type="ECO:0000259" key="2">
    <source>
        <dbReference type="PROSITE" id="PS50003"/>
    </source>
</evidence>
<dbReference type="InterPro" id="IPR046355">
    <property type="entry name" value="Gab1-4-like"/>
</dbReference>
<feature type="domain" description="PH" evidence="2">
    <location>
        <begin position="25"/>
        <end position="136"/>
    </location>
</feature>
<dbReference type="Pfam" id="PF00169">
    <property type="entry name" value="PH"/>
    <property type="match status" value="1"/>
</dbReference>
<dbReference type="Gene3D" id="2.30.29.30">
    <property type="entry name" value="Pleckstrin-homology domain (PH domain)/Phosphotyrosine-binding domain (PTB)"/>
    <property type="match status" value="1"/>
</dbReference>
<feature type="region of interest" description="Disordered" evidence="1">
    <location>
        <begin position="201"/>
        <end position="487"/>
    </location>
</feature>
<feature type="region of interest" description="Disordered" evidence="1">
    <location>
        <begin position="149"/>
        <end position="189"/>
    </location>
</feature>
<dbReference type="SMART" id="SM00233">
    <property type="entry name" value="PH"/>
    <property type="match status" value="1"/>
</dbReference>
<feature type="compositionally biased region" description="Basic and acidic residues" evidence="1">
    <location>
        <begin position="235"/>
        <end position="246"/>
    </location>
</feature>
<organism evidence="3 4">
    <name type="scientific">Amphibalanus amphitrite</name>
    <name type="common">Striped barnacle</name>
    <name type="synonym">Balanus amphitrite</name>
    <dbReference type="NCBI Taxonomy" id="1232801"/>
    <lineage>
        <taxon>Eukaryota</taxon>
        <taxon>Metazoa</taxon>
        <taxon>Ecdysozoa</taxon>
        <taxon>Arthropoda</taxon>
        <taxon>Crustacea</taxon>
        <taxon>Multicrustacea</taxon>
        <taxon>Cirripedia</taxon>
        <taxon>Thoracica</taxon>
        <taxon>Thoracicalcarea</taxon>
        <taxon>Balanomorpha</taxon>
        <taxon>Balanoidea</taxon>
        <taxon>Balanidae</taxon>
        <taxon>Amphibalaninae</taxon>
        <taxon>Amphibalanus</taxon>
    </lineage>
</organism>
<gene>
    <name evidence="3" type="primary">dos_0</name>
    <name evidence="3" type="ORF">FJT64_010678</name>
</gene>
<feature type="compositionally biased region" description="Basic and acidic residues" evidence="1">
    <location>
        <begin position="323"/>
        <end position="332"/>
    </location>
</feature>
<protein>
    <submittedName>
        <fullName evidence="3">Protein daughter of sevenless</fullName>
    </submittedName>
</protein>
<evidence type="ECO:0000256" key="1">
    <source>
        <dbReference type="SAM" id="MobiDB-lite"/>
    </source>
</evidence>
<feature type="region of interest" description="Disordered" evidence="1">
    <location>
        <begin position="557"/>
        <end position="590"/>
    </location>
</feature>
<feature type="compositionally biased region" description="Polar residues" evidence="1">
    <location>
        <begin position="333"/>
        <end position="343"/>
    </location>
</feature>
<dbReference type="GO" id="GO:0007165">
    <property type="term" value="P:signal transduction"/>
    <property type="evidence" value="ECO:0007669"/>
    <property type="project" value="TreeGrafter"/>
</dbReference>
<feature type="compositionally biased region" description="Low complexity" evidence="1">
    <location>
        <begin position="214"/>
        <end position="225"/>
    </location>
</feature>
<dbReference type="EMBL" id="VIIS01001903">
    <property type="protein sequence ID" value="KAF0291167.1"/>
    <property type="molecule type" value="Genomic_DNA"/>
</dbReference>
<dbReference type="GO" id="GO:0005737">
    <property type="term" value="C:cytoplasm"/>
    <property type="evidence" value="ECO:0007669"/>
    <property type="project" value="TreeGrafter"/>
</dbReference>
<keyword evidence="4" id="KW-1185">Reference proteome</keyword>
<proteinExistence type="predicted"/>
<evidence type="ECO:0000313" key="4">
    <source>
        <dbReference type="Proteomes" id="UP000440578"/>
    </source>
</evidence>
<dbReference type="InterPro" id="IPR001849">
    <property type="entry name" value="PH_domain"/>
</dbReference>
<name>A0A6A4V4F0_AMPAM</name>
<feature type="compositionally biased region" description="Basic and acidic residues" evidence="1">
    <location>
        <begin position="557"/>
        <end position="571"/>
    </location>
</feature>
<feature type="compositionally biased region" description="Low complexity" evidence="1">
    <location>
        <begin position="247"/>
        <end position="258"/>
    </location>
</feature>
<dbReference type="PANTHER" id="PTHR45960:SF2">
    <property type="entry name" value="PROTEIN DAUGHTER OF SEVENLESS"/>
    <property type="match status" value="1"/>
</dbReference>
<dbReference type="PANTHER" id="PTHR45960">
    <property type="entry name" value="GRB2-ASSOCIATED-BINDING PROTEIN"/>
    <property type="match status" value="1"/>
</dbReference>
<feature type="region of interest" description="Disordered" evidence="1">
    <location>
        <begin position="521"/>
        <end position="544"/>
    </location>
</feature>
<dbReference type="GO" id="GO:0035591">
    <property type="term" value="F:signaling adaptor activity"/>
    <property type="evidence" value="ECO:0007669"/>
    <property type="project" value="TreeGrafter"/>
</dbReference>
<dbReference type="InterPro" id="IPR011993">
    <property type="entry name" value="PH-like_dom_sf"/>
</dbReference>